<dbReference type="AlphaFoldDB" id="A0A8D8TJQ0"/>
<dbReference type="PANTHER" id="PTHR35450">
    <property type="entry name" value="REVERSE TRANSCRIPTASE DOMAIN-CONTAINING PROTEIN"/>
    <property type="match status" value="1"/>
</dbReference>
<evidence type="ECO:0000313" key="1">
    <source>
        <dbReference type="EMBL" id="CAG6689755.1"/>
    </source>
</evidence>
<organism evidence="1">
    <name type="scientific">Cacopsylla melanoneura</name>
    <dbReference type="NCBI Taxonomy" id="428564"/>
    <lineage>
        <taxon>Eukaryota</taxon>
        <taxon>Metazoa</taxon>
        <taxon>Ecdysozoa</taxon>
        <taxon>Arthropoda</taxon>
        <taxon>Hexapoda</taxon>
        <taxon>Insecta</taxon>
        <taxon>Pterygota</taxon>
        <taxon>Neoptera</taxon>
        <taxon>Paraneoptera</taxon>
        <taxon>Hemiptera</taxon>
        <taxon>Sternorrhyncha</taxon>
        <taxon>Psylloidea</taxon>
        <taxon>Psyllidae</taxon>
        <taxon>Psyllinae</taxon>
        <taxon>Cacopsylla</taxon>
    </lineage>
</organism>
<reference evidence="1" key="1">
    <citation type="submission" date="2021-05" db="EMBL/GenBank/DDBJ databases">
        <authorList>
            <person name="Alioto T."/>
            <person name="Alioto T."/>
            <person name="Gomez Garrido J."/>
        </authorList>
    </citation>
    <scope>NUCLEOTIDE SEQUENCE</scope>
</reference>
<name>A0A8D8TJQ0_9HEMI</name>
<proteinExistence type="predicted"/>
<sequence>MENDNITLYWDQPILTDRSITCNRPDLILVNKRTQSAIIIDIAIPLTHNIIKTENEKVNKYQELKIEITRIWKLNSVIIVPIVMSSEGVVSKNFLKHLETLHIHPSRSNVMQKAVILQTCRLVRSFLNQ</sequence>
<dbReference type="EMBL" id="HBUF01293819">
    <property type="protein sequence ID" value="CAG6689755.1"/>
    <property type="molecule type" value="Transcribed_RNA"/>
</dbReference>
<protein>
    <submittedName>
        <fullName evidence="1">Uncharacterized protein</fullName>
    </submittedName>
</protein>
<accession>A0A8D8TJQ0</accession>
<dbReference type="PANTHER" id="PTHR35450:SF2">
    <property type="entry name" value="REVERSE TRANSCRIPTASE DOMAIN-CONTAINING PROTEIN"/>
    <property type="match status" value="1"/>
</dbReference>